<dbReference type="Proteomes" id="UP001221413">
    <property type="component" value="Unassembled WGS sequence"/>
</dbReference>
<keyword evidence="2" id="KW-1185">Reference proteome</keyword>
<comment type="caution">
    <text evidence="1">The sequence shown here is derived from an EMBL/GenBank/DDBJ whole genome shotgun (WGS) entry which is preliminary data.</text>
</comment>
<name>A0AAD6ITF4_DREDA</name>
<evidence type="ECO:0000313" key="1">
    <source>
        <dbReference type="EMBL" id="KAJ6258036.1"/>
    </source>
</evidence>
<reference evidence="1" key="1">
    <citation type="submission" date="2023-01" db="EMBL/GenBank/DDBJ databases">
        <title>The chitinases involved in constricting ring structure development in the nematode-trapping fungus Drechslerella dactyloides.</title>
        <authorList>
            <person name="Wang R."/>
            <person name="Zhang L."/>
            <person name="Tang P."/>
            <person name="Li S."/>
            <person name="Liang L."/>
        </authorList>
    </citation>
    <scope>NUCLEOTIDE SEQUENCE</scope>
    <source>
        <strain evidence="1">YMF1.00031</strain>
    </source>
</reference>
<dbReference type="EMBL" id="JAQGDS010000009">
    <property type="protein sequence ID" value="KAJ6258036.1"/>
    <property type="molecule type" value="Genomic_DNA"/>
</dbReference>
<sequence>MSIGMLFARQSRIHDSLVKIVLQWPMDPIYRSSTSSTGFAVEKVLMDGSKAFPETTFQARYLLSSIDQGQEIEVDVSAQLLIADKETIKAIKFCS</sequence>
<proteinExistence type="predicted"/>
<evidence type="ECO:0000313" key="2">
    <source>
        <dbReference type="Proteomes" id="UP001221413"/>
    </source>
</evidence>
<protein>
    <submittedName>
        <fullName evidence="1">Uncharacterized protein</fullName>
    </submittedName>
</protein>
<gene>
    <name evidence="1" type="ORF">Dda_6948</name>
</gene>
<accession>A0AAD6ITF4</accession>
<organism evidence="1 2">
    <name type="scientific">Drechslerella dactyloides</name>
    <name type="common">Nematode-trapping fungus</name>
    <name type="synonym">Arthrobotrys dactyloides</name>
    <dbReference type="NCBI Taxonomy" id="74499"/>
    <lineage>
        <taxon>Eukaryota</taxon>
        <taxon>Fungi</taxon>
        <taxon>Dikarya</taxon>
        <taxon>Ascomycota</taxon>
        <taxon>Pezizomycotina</taxon>
        <taxon>Orbiliomycetes</taxon>
        <taxon>Orbiliales</taxon>
        <taxon>Orbiliaceae</taxon>
        <taxon>Drechslerella</taxon>
    </lineage>
</organism>
<dbReference type="AlphaFoldDB" id="A0AAD6ITF4"/>